<reference evidence="2" key="1">
    <citation type="submission" date="2016-06" db="EMBL/GenBank/DDBJ databases">
        <authorList>
            <person name="Varghese N."/>
            <person name="Submissions Spin"/>
        </authorList>
    </citation>
    <scope>NUCLEOTIDE SEQUENCE [LARGE SCALE GENOMIC DNA]</scope>
    <source>
        <strain evidence="2">DSM 44815</strain>
    </source>
</reference>
<gene>
    <name evidence="1" type="ORF">GA0070611_3033</name>
</gene>
<dbReference type="EMBL" id="LT594323">
    <property type="protein sequence ID" value="SBT45439.1"/>
    <property type="molecule type" value="Genomic_DNA"/>
</dbReference>
<protein>
    <submittedName>
        <fullName evidence="1">Uncharacterized protein</fullName>
    </submittedName>
</protein>
<dbReference type="AlphaFoldDB" id="A0A1A8ZNI8"/>
<sequence>MDAAFPGRLRAVEVAGVHLVLLDSTVAGCVGSWLDHGGELGDRWWDVLAGCERELERVIPELSGDEAAYCRRLLEMTVLVLEA</sequence>
<evidence type="ECO:0000313" key="1">
    <source>
        <dbReference type="EMBL" id="SBT45439.1"/>
    </source>
</evidence>
<name>A0A1A8ZNI8_9ACTN</name>
<keyword evidence="2" id="KW-1185">Reference proteome</keyword>
<proteinExistence type="predicted"/>
<dbReference type="PATRIC" id="fig|261654.4.peg.3086"/>
<accession>A0A1A8ZNI8</accession>
<organism evidence="1 2">
    <name type="scientific">Micromonospora auratinigra</name>
    <dbReference type="NCBI Taxonomy" id="261654"/>
    <lineage>
        <taxon>Bacteria</taxon>
        <taxon>Bacillati</taxon>
        <taxon>Actinomycetota</taxon>
        <taxon>Actinomycetes</taxon>
        <taxon>Micromonosporales</taxon>
        <taxon>Micromonosporaceae</taxon>
        <taxon>Micromonospora</taxon>
    </lineage>
</organism>
<evidence type="ECO:0000313" key="2">
    <source>
        <dbReference type="Proteomes" id="UP000199385"/>
    </source>
</evidence>
<dbReference type="Proteomes" id="UP000199385">
    <property type="component" value="Chromosome I"/>
</dbReference>